<gene>
    <name evidence="2" type="ORF">BGP80_08085</name>
</gene>
<organism evidence="2 3">
    <name type="scientific">Pseudomonas putida</name>
    <name type="common">Arthrobacter siderocapsulatus</name>
    <dbReference type="NCBI Taxonomy" id="303"/>
    <lineage>
        <taxon>Bacteria</taxon>
        <taxon>Pseudomonadati</taxon>
        <taxon>Pseudomonadota</taxon>
        <taxon>Gammaproteobacteria</taxon>
        <taxon>Pseudomonadales</taxon>
        <taxon>Pseudomonadaceae</taxon>
        <taxon>Pseudomonas</taxon>
    </lineage>
</organism>
<sequence>MGDDGLVESLGALGNALVAHIEGALTFVIAAAAVALADDIVLVVVQALCGLLADISVSYLGAPAEGSEQRCGEDFLGHDEALLMWGSSS</sequence>
<evidence type="ECO:0000313" key="3">
    <source>
        <dbReference type="Proteomes" id="UP000237194"/>
    </source>
</evidence>
<keyword evidence="1" id="KW-1133">Transmembrane helix</keyword>
<name>A0A2S3WAF5_PSEPU</name>
<dbReference type="AlphaFoldDB" id="A0A2S3WAF5"/>
<accession>A0A2S3WAF5</accession>
<reference evidence="2 3" key="2">
    <citation type="submission" date="2018-03" db="EMBL/GenBank/DDBJ databases">
        <title>Draft genome of Pseudomonas putida strain KT-27.</title>
        <authorList>
            <person name="Yoshizawa S."/>
            <person name="Khan N.H."/>
            <person name="Nishimura M."/>
            <person name="Chiura H.X."/>
            <person name="Ogura Y."/>
            <person name="Hayashi T."/>
            <person name="Kogure K."/>
        </authorList>
    </citation>
    <scope>NUCLEOTIDE SEQUENCE [LARGE SCALE GENOMIC DNA]</scope>
    <source>
        <strain evidence="2 3">KT-27</strain>
    </source>
</reference>
<keyword evidence="1" id="KW-0812">Transmembrane</keyword>
<evidence type="ECO:0000256" key="1">
    <source>
        <dbReference type="SAM" id="Phobius"/>
    </source>
</evidence>
<feature type="transmembrane region" description="Helical" evidence="1">
    <location>
        <begin position="40"/>
        <end position="60"/>
    </location>
</feature>
<dbReference type="EMBL" id="MIND01000018">
    <property type="protein sequence ID" value="POF87926.1"/>
    <property type="molecule type" value="Genomic_DNA"/>
</dbReference>
<protein>
    <submittedName>
        <fullName evidence="2">Uncharacterized protein</fullName>
    </submittedName>
</protein>
<comment type="caution">
    <text evidence="2">The sequence shown here is derived from an EMBL/GenBank/DDBJ whole genome shotgun (WGS) entry which is preliminary data.</text>
</comment>
<proteinExistence type="predicted"/>
<evidence type="ECO:0000313" key="2">
    <source>
        <dbReference type="EMBL" id="POF87926.1"/>
    </source>
</evidence>
<keyword evidence="1" id="KW-0472">Membrane</keyword>
<dbReference type="Proteomes" id="UP000237194">
    <property type="component" value="Unassembled WGS sequence"/>
</dbReference>
<feature type="transmembrane region" description="Helical" evidence="1">
    <location>
        <begin position="12"/>
        <end position="34"/>
    </location>
</feature>
<reference evidence="2 3" key="1">
    <citation type="submission" date="2016-08" db="EMBL/GenBank/DDBJ databases">
        <authorList>
            <person name="Seilhamer J.J."/>
        </authorList>
    </citation>
    <scope>NUCLEOTIDE SEQUENCE [LARGE SCALE GENOMIC DNA]</scope>
    <source>
        <strain evidence="2 3">KT-27</strain>
    </source>
</reference>